<feature type="compositionally biased region" description="Basic and acidic residues" evidence="1">
    <location>
        <begin position="492"/>
        <end position="502"/>
    </location>
</feature>
<gene>
    <name evidence="2" type="ORF">E0D97_06285</name>
</gene>
<dbReference type="Proteomes" id="UP000291301">
    <property type="component" value="Unassembled WGS sequence"/>
</dbReference>
<dbReference type="Gene3D" id="3.40.50.300">
    <property type="entry name" value="P-loop containing nucleotide triphosphate hydrolases"/>
    <property type="match status" value="1"/>
</dbReference>
<feature type="region of interest" description="Disordered" evidence="1">
    <location>
        <begin position="492"/>
        <end position="526"/>
    </location>
</feature>
<evidence type="ECO:0000313" key="2">
    <source>
        <dbReference type="EMBL" id="TCD15153.1"/>
    </source>
</evidence>
<evidence type="ECO:0000256" key="1">
    <source>
        <dbReference type="SAM" id="MobiDB-lite"/>
    </source>
</evidence>
<sequence>MTADTTAQVIALYKKLQLEKIDINGYTPPGPVARNFMLDRTNSVRGLMGPVGSGKTNVNFFDKLVCGRQIPKCTSGKYAGHRLHRHLEIRDTYANLWGSTIRSWWRWFGPDVGDWSGGENRKATHTLVFEMPDGGNLFFEMVFQAIQDADVDAALRGIEFTTGNMGEADQQSGDVLTYLVGRSQLRRYPPKAFFGGVTDYYTGITLDLNPPDPENWVYRVFEEEKPKNHKLYRQPSGRGPNGENRIGVTRQEYIDLAETNAHRPWWVRRMIDGQWGYSREGEPVYPEYDDDVHCEHDGFDPIPGLPLRLSFDQGVTGPAMLVKQYTPEGQLRVLREYCPGRIGPSGFFRNCKMILQTEFRGYRIERATGDLAGFSGGDSETGDKSFFETGSVILNIPIFPSETNELGPRQDGVRQLLRYSIRPKVPALLIDGRKCPKLRKGFNSAYRYRKRRGNEERTDPLPEKNEFSNPHDALQYGVMDLVGLTGIERGDLMGGRGDKMGPQDDDDDGNSGSAHVASSDFDVFRT</sequence>
<feature type="region of interest" description="Disordered" evidence="1">
    <location>
        <begin position="449"/>
        <end position="470"/>
    </location>
</feature>
<dbReference type="RefSeq" id="WP_131566864.1">
    <property type="nucleotide sequence ID" value="NZ_JAINFK010000004.1"/>
</dbReference>
<dbReference type="OrthoDB" id="5440754at2"/>
<accession>A0A4R0PEG2</accession>
<dbReference type="EMBL" id="SJST01000002">
    <property type="protein sequence ID" value="TCD15153.1"/>
    <property type="molecule type" value="Genomic_DNA"/>
</dbReference>
<evidence type="ECO:0008006" key="4">
    <source>
        <dbReference type="Google" id="ProtNLM"/>
    </source>
</evidence>
<comment type="caution">
    <text evidence="2">The sequence shown here is derived from an EMBL/GenBank/DDBJ whole genome shotgun (WGS) entry which is preliminary data.</text>
</comment>
<evidence type="ECO:0000313" key="3">
    <source>
        <dbReference type="Proteomes" id="UP000291301"/>
    </source>
</evidence>
<proteinExistence type="predicted"/>
<reference evidence="2 3" key="1">
    <citation type="journal article" date="2015" name="Antonie Van Leeuwenhoek">
        <title>Oricola cellulosilytica gen. nov., sp. nov., a cellulose-degrading bacterium of the family Phyllobacteriaceae isolated from surface seashore water, and emended descriptions of Mesorhizobium loti and Phyllobacterium myrsinacearum.</title>
        <authorList>
            <person name="Hameed A."/>
            <person name="Shahina M."/>
            <person name="Lai W.A."/>
            <person name="Lin S.Y."/>
            <person name="Young L.S."/>
            <person name="Liu Y.C."/>
            <person name="Hsu Y.H."/>
            <person name="Young C.C."/>
        </authorList>
    </citation>
    <scope>NUCLEOTIDE SEQUENCE [LARGE SCALE GENOMIC DNA]</scope>
    <source>
        <strain evidence="2 3">KCTC 52183</strain>
    </source>
</reference>
<name>A0A4R0PEG2_9HYPH</name>
<keyword evidence="3" id="KW-1185">Reference proteome</keyword>
<feature type="compositionally biased region" description="Basic and acidic residues" evidence="1">
    <location>
        <begin position="453"/>
        <end position="466"/>
    </location>
</feature>
<dbReference type="AlphaFoldDB" id="A0A4R0PEG2"/>
<protein>
    <recommendedName>
        <fullName evidence="4">Terminase</fullName>
    </recommendedName>
</protein>
<dbReference type="InterPro" id="IPR027417">
    <property type="entry name" value="P-loop_NTPase"/>
</dbReference>
<organism evidence="2 3">
    <name type="scientific">Oricola cellulosilytica</name>
    <dbReference type="NCBI Taxonomy" id="1429082"/>
    <lineage>
        <taxon>Bacteria</taxon>
        <taxon>Pseudomonadati</taxon>
        <taxon>Pseudomonadota</taxon>
        <taxon>Alphaproteobacteria</taxon>
        <taxon>Hyphomicrobiales</taxon>
        <taxon>Ahrensiaceae</taxon>
        <taxon>Oricola</taxon>
    </lineage>
</organism>